<dbReference type="Gene3D" id="1.10.225.10">
    <property type="entry name" value="Saposin-like"/>
    <property type="match status" value="1"/>
</dbReference>
<evidence type="ECO:0000256" key="3">
    <source>
        <dbReference type="ARBA" id="ARBA00023157"/>
    </source>
</evidence>
<evidence type="ECO:0000313" key="7">
    <source>
        <dbReference type="Proteomes" id="UP001412067"/>
    </source>
</evidence>
<dbReference type="PROSITE" id="PS50015">
    <property type="entry name" value="SAP_B"/>
    <property type="match status" value="1"/>
</dbReference>
<dbReference type="SMART" id="SM00741">
    <property type="entry name" value="SapB"/>
    <property type="match status" value="1"/>
</dbReference>
<evidence type="ECO:0000256" key="4">
    <source>
        <dbReference type="ARBA" id="ARBA00023180"/>
    </source>
</evidence>
<dbReference type="Pfam" id="PF03489">
    <property type="entry name" value="SapB_2"/>
    <property type="match status" value="1"/>
</dbReference>
<dbReference type="InterPro" id="IPR011001">
    <property type="entry name" value="Saposin-like"/>
</dbReference>
<proteinExistence type="predicted"/>
<dbReference type="EMBL" id="JBBWWR010000011">
    <property type="protein sequence ID" value="KAK8960142.1"/>
    <property type="molecule type" value="Genomic_DNA"/>
</dbReference>
<dbReference type="PANTHER" id="PTHR11480:SF3">
    <property type="entry name" value="BCDNA.GH08312"/>
    <property type="match status" value="1"/>
</dbReference>
<sequence>MEPPYKGFSLSKSSSLSPLSFLVFTSLRVFWTFGDESNIGYPVSSAVTARNENFCQLCQDFTTQTINFLKENETQTKIISTLHQVCSLLHSSKQCISLVDYYSSILSAEIAKAEPKQLCDNVKFCEKADVVHPIKNDDPCTICHNVVIEILTKLDDPDAQNDPTQRSLFLFALADSRIPRLPHSFSSAPPARHLPLTVASDEAPQRPANNWSDLPLRAALSASRLPPIGCDSVRLHGPSSSFVGRITPSLFP</sequence>
<keyword evidence="3" id="KW-1015">Disulfide bond</keyword>
<accession>A0ABR2M8A9</accession>
<dbReference type="InterPro" id="IPR007856">
    <property type="entry name" value="SapB_1"/>
</dbReference>
<keyword evidence="2" id="KW-0865">Zymogen</keyword>
<dbReference type="InterPro" id="IPR008139">
    <property type="entry name" value="SaposinB_dom"/>
</dbReference>
<dbReference type="Proteomes" id="UP001412067">
    <property type="component" value="Unassembled WGS sequence"/>
</dbReference>
<reference evidence="6 7" key="1">
    <citation type="journal article" date="2022" name="Nat. Plants">
        <title>Genomes of leafy and leafless Platanthera orchids illuminate the evolution of mycoheterotrophy.</title>
        <authorList>
            <person name="Li M.H."/>
            <person name="Liu K.W."/>
            <person name="Li Z."/>
            <person name="Lu H.C."/>
            <person name="Ye Q.L."/>
            <person name="Zhang D."/>
            <person name="Wang J.Y."/>
            <person name="Li Y.F."/>
            <person name="Zhong Z.M."/>
            <person name="Liu X."/>
            <person name="Yu X."/>
            <person name="Liu D.K."/>
            <person name="Tu X.D."/>
            <person name="Liu B."/>
            <person name="Hao Y."/>
            <person name="Liao X.Y."/>
            <person name="Jiang Y.T."/>
            <person name="Sun W.H."/>
            <person name="Chen J."/>
            <person name="Chen Y.Q."/>
            <person name="Ai Y."/>
            <person name="Zhai J.W."/>
            <person name="Wu S.S."/>
            <person name="Zhou Z."/>
            <person name="Hsiao Y.Y."/>
            <person name="Wu W.L."/>
            <person name="Chen Y.Y."/>
            <person name="Lin Y.F."/>
            <person name="Hsu J.L."/>
            <person name="Li C.Y."/>
            <person name="Wang Z.W."/>
            <person name="Zhao X."/>
            <person name="Zhong W.Y."/>
            <person name="Ma X.K."/>
            <person name="Ma L."/>
            <person name="Huang J."/>
            <person name="Chen G.Z."/>
            <person name="Huang M.Z."/>
            <person name="Huang L."/>
            <person name="Peng D.H."/>
            <person name="Luo Y.B."/>
            <person name="Zou S.Q."/>
            <person name="Chen S.P."/>
            <person name="Lan S."/>
            <person name="Tsai W.C."/>
            <person name="Van de Peer Y."/>
            <person name="Liu Z.J."/>
        </authorList>
    </citation>
    <scope>NUCLEOTIDE SEQUENCE [LARGE SCALE GENOMIC DNA]</scope>
    <source>
        <strain evidence="6">Lor288</strain>
    </source>
</reference>
<gene>
    <name evidence="6" type="ORF">KSP40_PGU002659</name>
</gene>
<evidence type="ECO:0000256" key="1">
    <source>
        <dbReference type="ARBA" id="ARBA00022750"/>
    </source>
</evidence>
<dbReference type="SUPFAM" id="SSF47862">
    <property type="entry name" value="Saposin"/>
    <property type="match status" value="1"/>
</dbReference>
<dbReference type="PANTHER" id="PTHR11480">
    <property type="entry name" value="SAPOSIN-RELATED"/>
    <property type="match status" value="1"/>
</dbReference>
<dbReference type="Pfam" id="PF05184">
    <property type="entry name" value="SapB_1"/>
    <property type="match status" value="1"/>
</dbReference>
<protein>
    <recommendedName>
        <fullName evidence="5">Saposin B-type domain-containing protein</fullName>
    </recommendedName>
</protein>
<name>A0ABR2M8A9_9ASPA</name>
<keyword evidence="4" id="KW-0325">Glycoprotein</keyword>
<evidence type="ECO:0000313" key="6">
    <source>
        <dbReference type="EMBL" id="KAK8960142.1"/>
    </source>
</evidence>
<keyword evidence="7" id="KW-1185">Reference proteome</keyword>
<organism evidence="6 7">
    <name type="scientific">Platanthera guangdongensis</name>
    <dbReference type="NCBI Taxonomy" id="2320717"/>
    <lineage>
        <taxon>Eukaryota</taxon>
        <taxon>Viridiplantae</taxon>
        <taxon>Streptophyta</taxon>
        <taxon>Embryophyta</taxon>
        <taxon>Tracheophyta</taxon>
        <taxon>Spermatophyta</taxon>
        <taxon>Magnoliopsida</taxon>
        <taxon>Liliopsida</taxon>
        <taxon>Asparagales</taxon>
        <taxon>Orchidaceae</taxon>
        <taxon>Orchidoideae</taxon>
        <taxon>Orchideae</taxon>
        <taxon>Orchidinae</taxon>
        <taxon>Platanthera</taxon>
    </lineage>
</organism>
<keyword evidence="1" id="KW-0064">Aspartyl protease</keyword>
<evidence type="ECO:0000259" key="5">
    <source>
        <dbReference type="PROSITE" id="PS50015"/>
    </source>
</evidence>
<dbReference type="InterPro" id="IPR008138">
    <property type="entry name" value="SapB_2"/>
</dbReference>
<feature type="domain" description="Saposin B-type" evidence="5">
    <location>
        <begin position="51"/>
        <end position="129"/>
    </location>
</feature>
<evidence type="ECO:0000256" key="2">
    <source>
        <dbReference type="ARBA" id="ARBA00023145"/>
    </source>
</evidence>
<dbReference type="InterPro" id="IPR051428">
    <property type="entry name" value="Sphingo_Act-Surfact_Prot"/>
</dbReference>
<keyword evidence="1" id="KW-0378">Hydrolase</keyword>
<keyword evidence="1" id="KW-0645">Protease</keyword>
<comment type="caution">
    <text evidence="6">The sequence shown here is derived from an EMBL/GenBank/DDBJ whole genome shotgun (WGS) entry which is preliminary data.</text>
</comment>